<proteinExistence type="predicted"/>
<accession>A0ABX5MDX9</accession>
<evidence type="ECO:0000256" key="1">
    <source>
        <dbReference type="SAM" id="SignalP"/>
    </source>
</evidence>
<dbReference type="RefSeq" id="WP_110330108.1">
    <property type="nucleotide sequence ID" value="NZ_CAJMYJ010000045.1"/>
</dbReference>
<dbReference type="GeneID" id="61308287"/>
<dbReference type="EMBL" id="QJJV01000060">
    <property type="protein sequence ID" value="PXX02223.1"/>
    <property type="molecule type" value="Genomic_DNA"/>
</dbReference>
<organism evidence="2 3">
    <name type="scientific">Paraburkholderia tropica</name>
    <dbReference type="NCBI Taxonomy" id="92647"/>
    <lineage>
        <taxon>Bacteria</taxon>
        <taxon>Pseudomonadati</taxon>
        <taxon>Pseudomonadota</taxon>
        <taxon>Betaproteobacteria</taxon>
        <taxon>Burkholderiales</taxon>
        <taxon>Burkholderiaceae</taxon>
        <taxon>Paraburkholderia</taxon>
    </lineage>
</organism>
<name>A0ABX5MDX9_9BURK</name>
<evidence type="ECO:0008006" key="4">
    <source>
        <dbReference type="Google" id="ProtNLM"/>
    </source>
</evidence>
<gene>
    <name evidence="2" type="ORF">C7400_1604</name>
</gene>
<keyword evidence="3" id="KW-1185">Reference proteome</keyword>
<comment type="caution">
    <text evidence="2">The sequence shown here is derived from an EMBL/GenBank/DDBJ whole genome shotgun (WGS) entry which is preliminary data.</text>
</comment>
<evidence type="ECO:0000313" key="3">
    <source>
        <dbReference type="Proteomes" id="UP000247515"/>
    </source>
</evidence>
<evidence type="ECO:0000313" key="2">
    <source>
        <dbReference type="EMBL" id="PXX02223.1"/>
    </source>
</evidence>
<feature type="signal peptide" evidence="1">
    <location>
        <begin position="1"/>
        <end position="24"/>
    </location>
</feature>
<reference evidence="2 3" key="1">
    <citation type="submission" date="2018-05" db="EMBL/GenBank/DDBJ databases">
        <title>Genomic Encyclopedia of Type Strains, Phase IV (KMG-V): Genome sequencing to study the core and pangenomes of soil and plant-associated prokaryotes.</title>
        <authorList>
            <person name="Whitman W."/>
        </authorList>
    </citation>
    <scope>NUCLEOTIDE SEQUENCE [LARGE SCALE GENOMIC DNA]</scope>
    <source>
        <strain evidence="2 3">SIr-6563</strain>
    </source>
</reference>
<feature type="chain" id="PRO_5045304197" description="VWFA domain-containing protein" evidence="1">
    <location>
        <begin position="25"/>
        <end position="287"/>
    </location>
</feature>
<sequence length="287" mass="30683">MKIFKTLGKAVALAALNVATAAHAGLVNDVPSCYGAFHLAAAPQQPARVVYVLIDQTVLLDQSLQQSVLDNVDRMIQPGAKFVIAEFSAFSQAHYLKVLHTGYVEQPLPDDAYNTLPITKAPQIKACFGQQLAFARKMAASTTRQAMAESTSTLNASEIMAALGELGPAVRNDAASDKVLFVVTDGLENSRASSFYAHGGVRDINPSTELAKARTNGMFADLGGAKVYVLGGAMMPPATSGTQAQRDGYRDSKTVHDLRDFWQGYFESSHAHLVEFGAPSLVTPVSY</sequence>
<keyword evidence="1" id="KW-0732">Signal</keyword>
<protein>
    <recommendedName>
        <fullName evidence="4">VWFA domain-containing protein</fullName>
    </recommendedName>
</protein>
<dbReference type="Proteomes" id="UP000247515">
    <property type="component" value="Unassembled WGS sequence"/>
</dbReference>